<name>A0ABV9JFE0_9LACT</name>
<proteinExistence type="inferred from homology"/>
<dbReference type="EMBL" id="JBHSGD010000007">
    <property type="protein sequence ID" value="MFC4653011.1"/>
    <property type="molecule type" value="Genomic_DNA"/>
</dbReference>
<dbReference type="PANTHER" id="PTHR11575:SF23">
    <property type="entry name" value="5-NUCLEOTIDASE FAMILY PROTEIN"/>
    <property type="match status" value="1"/>
</dbReference>
<dbReference type="Pfam" id="PF00149">
    <property type="entry name" value="Metallophos"/>
    <property type="match status" value="1"/>
</dbReference>
<dbReference type="InterPro" id="IPR008334">
    <property type="entry name" value="5'-Nucleotdase_C"/>
</dbReference>
<gene>
    <name evidence="5" type="ORF">ACFO26_08830</name>
</gene>
<dbReference type="Pfam" id="PF02872">
    <property type="entry name" value="5_nucleotid_C"/>
    <property type="match status" value="1"/>
</dbReference>
<evidence type="ECO:0000259" key="4">
    <source>
        <dbReference type="Pfam" id="PF02872"/>
    </source>
</evidence>
<accession>A0ABV9JFE0</accession>
<comment type="caution">
    <text evidence="5">The sequence shown here is derived from an EMBL/GenBank/DDBJ whole genome shotgun (WGS) entry which is preliminary data.</text>
</comment>
<sequence>MNNLRILHLNDLHSHLKKFPIIERFFAEESLGQSDVFRFDLGDNVDRMHPISEATDGQMNVELMNRLKLTAATIGNNEGLGLTHEMLEHLYDKANFPVLLSNLNPPFAQGPQIFTTSWGLRVGVLGLTAPYKTAYPYTGWELRDPFEVLDELLPLDCDFTILLSHLGKSTDEKIAQNYDIDLIIGSHTHHLFEHGAQLNGTLLAAAGKYGEHIGEIDLTFDGKNLIESQIEAISTNTLPKKKSDLLESHGWEVQGHTLLRGTQVAQLEKALSNQFPDFEASHFIAGKFADFGNVAACVMNSGLLVTDELPAEITLDTLHDVLPHSMRLIRFTFTGAELKNVLTEIIDVSAFLGTQQIQGMGFRGKSFGNLVMQGISLEDGEFYFGDKVVENEATYQVVMPDQYLFAWYFPLLKKTGKSEILFPDLLREIIAKELTKEA</sequence>
<dbReference type="InterPro" id="IPR006179">
    <property type="entry name" value="5_nucleotidase/apyrase"/>
</dbReference>
<dbReference type="PIRSF" id="PIRSF036361">
    <property type="entry name" value="YunD"/>
    <property type="match status" value="1"/>
</dbReference>
<keyword evidence="2" id="KW-0378">Hydrolase</keyword>
<dbReference type="CDD" id="cd00845">
    <property type="entry name" value="MPP_UshA_N_like"/>
    <property type="match status" value="1"/>
</dbReference>
<comment type="similarity">
    <text evidence="2">Belongs to the 5'-nucleotidase family.</text>
</comment>
<reference evidence="6" key="1">
    <citation type="journal article" date="2019" name="Int. J. Syst. Evol. Microbiol.">
        <title>The Global Catalogue of Microorganisms (GCM) 10K type strain sequencing project: providing services to taxonomists for standard genome sequencing and annotation.</title>
        <authorList>
            <consortium name="The Broad Institute Genomics Platform"/>
            <consortium name="The Broad Institute Genome Sequencing Center for Infectious Disease"/>
            <person name="Wu L."/>
            <person name="Ma J."/>
        </authorList>
    </citation>
    <scope>NUCLEOTIDE SEQUENCE [LARGE SCALE GENOMIC DNA]</scope>
    <source>
        <strain evidence="6">CCUG 63287</strain>
    </source>
</reference>
<keyword evidence="6" id="KW-1185">Reference proteome</keyword>
<evidence type="ECO:0000256" key="2">
    <source>
        <dbReference type="RuleBase" id="RU362119"/>
    </source>
</evidence>
<dbReference type="InterPro" id="IPR036907">
    <property type="entry name" value="5'-Nucleotdase_C_sf"/>
</dbReference>
<evidence type="ECO:0000313" key="6">
    <source>
        <dbReference type="Proteomes" id="UP001595987"/>
    </source>
</evidence>
<dbReference type="PANTHER" id="PTHR11575">
    <property type="entry name" value="5'-NUCLEOTIDASE-RELATED"/>
    <property type="match status" value="1"/>
</dbReference>
<dbReference type="Gene3D" id="3.60.21.10">
    <property type="match status" value="1"/>
</dbReference>
<dbReference type="InterPro" id="IPR004843">
    <property type="entry name" value="Calcineurin-like_PHP"/>
</dbReference>
<dbReference type="SUPFAM" id="SSF56300">
    <property type="entry name" value="Metallo-dependent phosphatases"/>
    <property type="match status" value="1"/>
</dbReference>
<evidence type="ECO:0000256" key="1">
    <source>
        <dbReference type="ARBA" id="ARBA00022729"/>
    </source>
</evidence>
<evidence type="ECO:0000313" key="5">
    <source>
        <dbReference type="EMBL" id="MFC4653011.1"/>
    </source>
</evidence>
<feature type="domain" description="Calcineurin-like phosphoesterase" evidence="3">
    <location>
        <begin position="4"/>
        <end position="190"/>
    </location>
</feature>
<feature type="domain" description="5'-Nucleotidase C-terminal" evidence="4">
    <location>
        <begin position="276"/>
        <end position="401"/>
    </location>
</feature>
<dbReference type="InterPro" id="IPR011240">
    <property type="entry name" value="Pesterase_YunD"/>
</dbReference>
<dbReference type="SUPFAM" id="SSF55816">
    <property type="entry name" value="5'-nucleotidase (syn. UDP-sugar hydrolase), C-terminal domain"/>
    <property type="match status" value="1"/>
</dbReference>
<keyword evidence="1" id="KW-0732">Signal</keyword>
<organism evidence="5 6">
    <name type="scientific">Lactococcus nasutitermitis</name>
    <dbReference type="NCBI Taxonomy" id="1652957"/>
    <lineage>
        <taxon>Bacteria</taxon>
        <taxon>Bacillati</taxon>
        <taxon>Bacillota</taxon>
        <taxon>Bacilli</taxon>
        <taxon>Lactobacillales</taxon>
        <taxon>Streptococcaceae</taxon>
        <taxon>Lactococcus</taxon>
    </lineage>
</organism>
<evidence type="ECO:0000259" key="3">
    <source>
        <dbReference type="Pfam" id="PF00149"/>
    </source>
</evidence>
<dbReference type="InterPro" id="IPR029052">
    <property type="entry name" value="Metallo-depent_PP-like"/>
</dbReference>
<dbReference type="RefSeq" id="WP_213536741.1">
    <property type="nucleotide sequence ID" value="NZ_BOVQ01000009.1"/>
</dbReference>
<dbReference type="Proteomes" id="UP001595987">
    <property type="component" value="Unassembled WGS sequence"/>
</dbReference>
<keyword evidence="2" id="KW-0547">Nucleotide-binding</keyword>
<dbReference type="Gene3D" id="3.90.780.10">
    <property type="entry name" value="5'-Nucleotidase, C-terminal domain"/>
    <property type="match status" value="1"/>
</dbReference>
<dbReference type="PRINTS" id="PR01607">
    <property type="entry name" value="APYRASEFAMLY"/>
</dbReference>
<protein>
    <submittedName>
        <fullName evidence="5">Bifunctional metallophosphatase/5'-nucleotidase</fullName>
    </submittedName>
</protein>